<keyword evidence="1 3" id="KW-0963">Cytoplasm</keyword>
<dbReference type="Gene3D" id="3.10.20.10">
    <property type="match status" value="1"/>
</dbReference>
<evidence type="ECO:0000256" key="3">
    <source>
        <dbReference type="HAMAP-Rule" id="MF_00187"/>
    </source>
</evidence>
<dbReference type="GO" id="GO:0006777">
    <property type="term" value="P:Mo-molybdopterin cofactor biosynthetic process"/>
    <property type="evidence" value="ECO:0007669"/>
    <property type="project" value="UniProtKB-UniRule"/>
</dbReference>
<dbReference type="STRING" id="880072.Desac_2429"/>
<dbReference type="eggNOG" id="COG1526">
    <property type="taxonomic scope" value="Bacteria"/>
</dbReference>
<dbReference type="SUPFAM" id="SSF53927">
    <property type="entry name" value="Cytidine deaminase-like"/>
    <property type="match status" value="1"/>
</dbReference>
<dbReference type="InterPro" id="IPR016193">
    <property type="entry name" value="Cytidine_deaminase-like"/>
</dbReference>
<dbReference type="EMBL" id="CP002629">
    <property type="protein sequence ID" value="AEB10250.1"/>
    <property type="molecule type" value="Genomic_DNA"/>
</dbReference>
<evidence type="ECO:0000313" key="4">
    <source>
        <dbReference type="EMBL" id="AEB10250.1"/>
    </source>
</evidence>
<dbReference type="Proteomes" id="UP000000483">
    <property type="component" value="Chromosome"/>
</dbReference>
<keyword evidence="5" id="KW-1185">Reference proteome</keyword>
<dbReference type="Pfam" id="PF02634">
    <property type="entry name" value="FdhD-NarQ"/>
    <property type="match status" value="1"/>
</dbReference>
<dbReference type="PANTHER" id="PTHR30592">
    <property type="entry name" value="FORMATE DEHYDROGENASE"/>
    <property type="match status" value="1"/>
</dbReference>
<reference evidence="4 5" key="1">
    <citation type="journal article" date="2011" name="Stand. Genomic Sci.">
        <title>Complete genome sequence of the acetate-degrading sulfate reducer Desulfobacca acetoxidans type strain (ASRB2).</title>
        <authorList>
            <person name="Goker M."/>
            <person name="Teshima H."/>
            <person name="Lapidus A."/>
            <person name="Nolan M."/>
            <person name="Lucas S."/>
            <person name="Hammon N."/>
            <person name="Deshpande S."/>
            <person name="Cheng J.F."/>
            <person name="Tapia R."/>
            <person name="Han C."/>
            <person name="Goodwin L."/>
            <person name="Pitluck S."/>
            <person name="Huntemann M."/>
            <person name="Liolios K."/>
            <person name="Ivanova N."/>
            <person name="Pagani I."/>
            <person name="Mavromatis K."/>
            <person name="Ovchinikova G."/>
            <person name="Pati A."/>
            <person name="Chen A."/>
            <person name="Palaniappan K."/>
            <person name="Land M."/>
            <person name="Hauser L."/>
            <person name="Brambilla E.M."/>
            <person name="Rohde M."/>
            <person name="Spring S."/>
            <person name="Detter J.C."/>
            <person name="Woyke T."/>
            <person name="Bristow J."/>
            <person name="Eisen J.A."/>
            <person name="Markowitz V."/>
            <person name="Hugenholtz P."/>
            <person name="Kyrpides N.C."/>
            <person name="Klenk H.P."/>
        </authorList>
    </citation>
    <scope>NUCLEOTIDE SEQUENCE [LARGE SCALE GENOMIC DNA]</scope>
    <source>
        <strain evidence="5">ATCC 700848 / DSM 11109 / ASRB2</strain>
    </source>
</reference>
<dbReference type="NCBIfam" id="TIGR00129">
    <property type="entry name" value="fdhD_narQ"/>
    <property type="match status" value="1"/>
</dbReference>
<comment type="function">
    <text evidence="3">Required for formate dehydrogenase (FDH) activity.</text>
</comment>
<accession>F2NDH4</accession>
<dbReference type="PIRSF" id="PIRSF015626">
    <property type="entry name" value="FdhD"/>
    <property type="match status" value="1"/>
</dbReference>
<evidence type="ECO:0000256" key="1">
    <source>
        <dbReference type="ARBA" id="ARBA00022490"/>
    </source>
</evidence>
<protein>
    <recommendedName>
        <fullName evidence="3">Protein FdhD</fullName>
    </recommendedName>
</protein>
<organism evidence="4 5">
    <name type="scientific">Desulfobacca acetoxidans (strain ATCC 700848 / DSM 11109 / ASRB2)</name>
    <dbReference type="NCBI Taxonomy" id="880072"/>
    <lineage>
        <taxon>Bacteria</taxon>
        <taxon>Pseudomonadati</taxon>
        <taxon>Thermodesulfobacteriota</taxon>
        <taxon>Desulfobaccia</taxon>
        <taxon>Desulfobaccales</taxon>
        <taxon>Desulfobaccaceae</taxon>
        <taxon>Desulfobacca</taxon>
    </lineage>
</organism>
<proteinExistence type="inferred from homology"/>
<dbReference type="AlphaFoldDB" id="F2NDH4"/>
<evidence type="ECO:0000313" key="5">
    <source>
        <dbReference type="Proteomes" id="UP000000483"/>
    </source>
</evidence>
<name>F2NDH4_DESAR</name>
<dbReference type="InterPro" id="IPR003786">
    <property type="entry name" value="FdhD"/>
</dbReference>
<gene>
    <name evidence="3" type="primary">fdhD</name>
    <name evidence="4" type="ordered locus">Desac_2429</name>
</gene>
<keyword evidence="2 3" id="KW-0501">Molybdenum cofactor biosynthesis</keyword>
<sequence length="278" mass="30334">MTSRDTYPIVTWKIAGHDIRQKPDLLAPESLLTLYVNGKKAHQFLYLPKLEIELCLGFLLTSGVLETMAEVLEMRLLPPDWHAGRDWGEVWIRLAKPADLKNNFSSHHALAILTGEGGINDNLTARQFRRSQESPVQVPVSKIKALMAALPHHQEIFRQTGATHAICLAAADGDGILLSAEDVGRHNAFDKVIGQALMKNLPTASTIALLSGRASFEMVFKAARAGLPILSSVSAPTSLAVRLAELQGITLIGFARGEHLNVYTHPHRLAELAPRAAV</sequence>
<dbReference type="KEGG" id="dao:Desac_2429"/>
<comment type="caution">
    <text evidence="3">Lacks conserved residue(s) required for the propagation of feature annotation.</text>
</comment>
<dbReference type="Gene3D" id="3.40.140.10">
    <property type="entry name" value="Cytidine Deaminase, domain 2"/>
    <property type="match status" value="1"/>
</dbReference>
<dbReference type="GO" id="GO:0016783">
    <property type="term" value="F:sulfurtransferase activity"/>
    <property type="evidence" value="ECO:0007669"/>
    <property type="project" value="InterPro"/>
</dbReference>
<comment type="subcellular location">
    <subcellularLocation>
        <location evidence="3">Cytoplasm</location>
    </subcellularLocation>
</comment>
<comment type="similarity">
    <text evidence="3">Belongs to the FdhD family.</text>
</comment>
<reference evidence="5" key="2">
    <citation type="submission" date="2011-03" db="EMBL/GenBank/DDBJ databases">
        <title>The complete genome of Desulfobacca acetoxidans DSM 11109.</title>
        <authorList>
            <consortium name="US DOE Joint Genome Institute (JGI-PGF)"/>
            <person name="Lucas S."/>
            <person name="Copeland A."/>
            <person name="Lapidus A."/>
            <person name="Bruce D."/>
            <person name="Goodwin L."/>
            <person name="Pitluck S."/>
            <person name="Peters L."/>
            <person name="Kyrpides N."/>
            <person name="Mavromatis K."/>
            <person name="Ivanova N."/>
            <person name="Ovchinnikova G."/>
            <person name="Teshima H."/>
            <person name="Detter J.C."/>
            <person name="Han C."/>
            <person name="Land M."/>
            <person name="Hauser L."/>
            <person name="Markowitz V."/>
            <person name="Cheng J.-F."/>
            <person name="Hugenholtz P."/>
            <person name="Woyke T."/>
            <person name="Wu D."/>
            <person name="Spring S."/>
            <person name="Schueler E."/>
            <person name="Brambilla E."/>
            <person name="Klenk H.-P."/>
            <person name="Eisen J.A."/>
        </authorList>
    </citation>
    <scope>NUCLEOTIDE SEQUENCE [LARGE SCALE GENOMIC DNA]</scope>
    <source>
        <strain evidence="5">ATCC 700848 / DSM 11109 / ASRB2</strain>
    </source>
</reference>
<dbReference type="HOGENOM" id="CLU_056887_2_0_7"/>
<evidence type="ECO:0000256" key="2">
    <source>
        <dbReference type="ARBA" id="ARBA00023150"/>
    </source>
</evidence>
<dbReference type="PANTHER" id="PTHR30592:SF1">
    <property type="entry name" value="SULFUR CARRIER PROTEIN FDHD"/>
    <property type="match status" value="1"/>
</dbReference>
<dbReference type="GO" id="GO:0005737">
    <property type="term" value="C:cytoplasm"/>
    <property type="evidence" value="ECO:0007669"/>
    <property type="project" value="UniProtKB-SubCell"/>
</dbReference>
<dbReference type="HAMAP" id="MF_00187">
    <property type="entry name" value="FdhD"/>
    <property type="match status" value="1"/>
</dbReference>